<comment type="caution">
    <text evidence="4">The sequence shown here is derived from an EMBL/GenBank/DDBJ whole genome shotgun (WGS) entry which is preliminary data.</text>
</comment>
<dbReference type="Proteomes" id="UP001604336">
    <property type="component" value="Unassembled WGS sequence"/>
</dbReference>
<dbReference type="InterPro" id="IPR000300">
    <property type="entry name" value="IPPc"/>
</dbReference>
<dbReference type="EMBL" id="JBFOLK010000006">
    <property type="protein sequence ID" value="KAL2504569.1"/>
    <property type="molecule type" value="Genomic_DNA"/>
</dbReference>
<proteinExistence type="inferred from homology"/>
<keyword evidence="5" id="KW-1185">Reference proteome</keyword>
<dbReference type="Pfam" id="PF22669">
    <property type="entry name" value="Exo_endo_phos2"/>
    <property type="match status" value="1"/>
</dbReference>
<dbReference type="InterPro" id="IPR045849">
    <property type="entry name" value="IP5P_plant"/>
</dbReference>
<dbReference type="PANTHER" id="PTHR45666:SF3">
    <property type="entry name" value="TYPE I INOSITOL POLYPHOSPHATE 5-PHOSPHATASE 5"/>
    <property type="match status" value="1"/>
</dbReference>
<dbReference type="GO" id="GO:0016787">
    <property type="term" value="F:hydrolase activity"/>
    <property type="evidence" value="ECO:0007669"/>
    <property type="project" value="UniProtKB-KW"/>
</dbReference>
<evidence type="ECO:0000313" key="5">
    <source>
        <dbReference type="Proteomes" id="UP001604336"/>
    </source>
</evidence>
<dbReference type="PANTHER" id="PTHR45666">
    <property type="entry name" value="TYPE IV INOSITOL POLYPHOSPHATE 5-PHOSPHATASE 9"/>
    <property type="match status" value="1"/>
</dbReference>
<dbReference type="Gene3D" id="3.60.10.10">
    <property type="entry name" value="Endonuclease/exonuclease/phosphatase"/>
    <property type="match status" value="1"/>
</dbReference>
<dbReference type="AlphaFoldDB" id="A0ABD1SVV0"/>
<feature type="domain" description="Inositol polyphosphate-related phosphatase" evidence="3">
    <location>
        <begin position="3"/>
        <end position="365"/>
    </location>
</feature>
<protein>
    <submittedName>
        <fullName evidence="4">DNAse I-like superfamily protein</fullName>
    </submittedName>
</protein>
<evidence type="ECO:0000259" key="3">
    <source>
        <dbReference type="SMART" id="SM00128"/>
    </source>
</evidence>
<dbReference type="SMART" id="SM00128">
    <property type="entry name" value="IPPc"/>
    <property type="match status" value="1"/>
</dbReference>
<gene>
    <name evidence="4" type="ORF">Adt_20190</name>
</gene>
<name>A0ABD1SVV0_9LAMI</name>
<accession>A0ABD1SVV0</accession>
<evidence type="ECO:0000313" key="4">
    <source>
        <dbReference type="EMBL" id="KAL2504569.1"/>
    </source>
</evidence>
<comment type="similarity">
    <text evidence="1">Belongs to the inositol polyphosphate 5-phosphatase family.</text>
</comment>
<sequence length="400" mass="45055">MLGNCRVFAATWNVGGKTPGHGLNLEDLLQEIVPLSAGNVLVIEDNKPALKWLTLISHALNKPYYDSLHSSSSSSSSPNSEEKIFHKTSVKILRKNLKANSKLIKACKCSKRNSRSAADSNSLPEGLNYQIIASKQMVGIFISIWARADLVKDIGHLKISCMGRGIMGYLGNKGCISISLTFHQTSFCFMCCHLASGEKEGDELKRNSDVAKILKGTRCSRVCKNSNRQIPERILDHDRIIWLGDLNYRVALSYKETRLLLDEHDRDSLLEKDQLNMARVAGRVFEGWNEGKIAFAPTYKYSHNSDSYVGETDNSKKQRRTPSWCDRILWRGNGIKQLAYIRKESKFSDHRPVCAVFAVEVEMKNKSPSKFMKGFLLHKHKNGIYMKTAYVPQTCLVCST</sequence>
<reference evidence="5" key="1">
    <citation type="submission" date="2024-07" db="EMBL/GenBank/DDBJ databases">
        <title>Two chromosome-level genome assemblies of Korean endemic species Abeliophyllum distichum and Forsythia ovata (Oleaceae).</title>
        <authorList>
            <person name="Jang H."/>
        </authorList>
    </citation>
    <scope>NUCLEOTIDE SEQUENCE [LARGE SCALE GENOMIC DNA]</scope>
</reference>
<keyword evidence="2" id="KW-0378">Hydrolase</keyword>
<dbReference type="SUPFAM" id="SSF56219">
    <property type="entry name" value="DNase I-like"/>
    <property type="match status" value="1"/>
</dbReference>
<organism evidence="4 5">
    <name type="scientific">Abeliophyllum distichum</name>
    <dbReference type="NCBI Taxonomy" id="126358"/>
    <lineage>
        <taxon>Eukaryota</taxon>
        <taxon>Viridiplantae</taxon>
        <taxon>Streptophyta</taxon>
        <taxon>Embryophyta</taxon>
        <taxon>Tracheophyta</taxon>
        <taxon>Spermatophyta</taxon>
        <taxon>Magnoliopsida</taxon>
        <taxon>eudicotyledons</taxon>
        <taxon>Gunneridae</taxon>
        <taxon>Pentapetalae</taxon>
        <taxon>asterids</taxon>
        <taxon>lamiids</taxon>
        <taxon>Lamiales</taxon>
        <taxon>Oleaceae</taxon>
        <taxon>Forsythieae</taxon>
        <taxon>Abeliophyllum</taxon>
    </lineage>
</organism>
<evidence type="ECO:0000256" key="1">
    <source>
        <dbReference type="ARBA" id="ARBA00010768"/>
    </source>
</evidence>
<dbReference type="InterPro" id="IPR036691">
    <property type="entry name" value="Endo/exonu/phosph_ase_sf"/>
</dbReference>
<evidence type="ECO:0000256" key="2">
    <source>
        <dbReference type="ARBA" id="ARBA00022801"/>
    </source>
</evidence>